<feature type="region of interest" description="Disordered" evidence="1">
    <location>
        <begin position="100"/>
        <end position="141"/>
    </location>
</feature>
<evidence type="ECO:0000313" key="2">
    <source>
        <dbReference type="EMBL" id="BAE89495.1"/>
    </source>
</evidence>
<evidence type="ECO:0000313" key="3">
    <source>
        <dbReference type="Ensembl" id="ENSMFAP00000060326.1"/>
    </source>
</evidence>
<reference evidence="3 4" key="2">
    <citation type="submission" date="2013-03" db="EMBL/GenBank/DDBJ databases">
        <authorList>
            <person name="Warren W."/>
            <person name="Wilson R.K."/>
        </authorList>
    </citation>
    <scope>NUCLEOTIDE SEQUENCE</scope>
</reference>
<feature type="compositionally biased region" description="Low complexity" evidence="1">
    <location>
        <begin position="101"/>
        <end position="116"/>
    </location>
</feature>
<dbReference type="GeneTree" id="ENSGT00940000162352"/>
<name>I7GMS2_MACFA</name>
<evidence type="ECO:0000256" key="1">
    <source>
        <dbReference type="SAM" id="MobiDB-lite"/>
    </source>
</evidence>
<proteinExistence type="evidence at transcript level"/>
<reference evidence="2" key="1">
    <citation type="journal article" date="2007" name="PLoS Biol.">
        <title>Rate of evolution in brain-expressed genes in humans and other primates.</title>
        <authorList>
            <person name="Wang H.-Y."/>
            <person name="Chien H.-C."/>
            <person name="Osada N."/>
            <person name="Hashimoto K."/>
            <person name="Sugano S."/>
            <person name="Gojobori T."/>
            <person name="Chou C.-K."/>
            <person name="Tsai S.-F."/>
            <person name="Wu C.-I."/>
            <person name="Shen C.-K.J."/>
        </authorList>
    </citation>
    <scope>NUCLEOTIDE SEQUENCE</scope>
</reference>
<protein>
    <submittedName>
        <fullName evidence="2">Macaca fascicularis brain cDNA clone: QflA-18088, similar to human zinc finger protein 544 (ZNF544), mRNA, RefSeq: NM_014480.1</fullName>
    </submittedName>
    <submittedName>
        <fullName evidence="3">Zinc finger protein 8</fullName>
    </submittedName>
</protein>
<reference evidence="3" key="3">
    <citation type="submission" date="2025-05" db="UniProtKB">
        <authorList>
            <consortium name="Ensembl"/>
        </authorList>
    </citation>
    <scope>IDENTIFICATION</scope>
</reference>
<organism evidence="2">
    <name type="scientific">Macaca fascicularis</name>
    <name type="common">Crab-eating macaque</name>
    <name type="synonym">Cynomolgus monkey</name>
    <dbReference type="NCBI Taxonomy" id="9541"/>
    <lineage>
        <taxon>Eukaryota</taxon>
        <taxon>Metazoa</taxon>
        <taxon>Chordata</taxon>
        <taxon>Craniata</taxon>
        <taxon>Vertebrata</taxon>
        <taxon>Euteleostomi</taxon>
        <taxon>Mammalia</taxon>
        <taxon>Eutheria</taxon>
        <taxon>Euarchontoglires</taxon>
        <taxon>Primates</taxon>
        <taxon>Haplorrhini</taxon>
        <taxon>Catarrhini</taxon>
        <taxon>Cercopithecidae</taxon>
        <taxon>Cercopithecinae</taxon>
        <taxon>Macaca</taxon>
    </lineage>
</organism>
<evidence type="ECO:0000313" key="4">
    <source>
        <dbReference type="Proteomes" id="UP000233100"/>
    </source>
</evidence>
<dbReference type="AlphaFoldDB" id="I7GMS2"/>
<keyword evidence="4" id="KW-1185">Reference proteome</keyword>
<dbReference type="Proteomes" id="UP000233100">
    <property type="component" value="Chromosome 19"/>
</dbReference>
<accession>I7GMS2</accession>
<sequence length="161" mass="17722">MSSQSGVWSGARACFCPEQPLASCVFPHFQVLSFRSLKSSPSWSKGPSYGWPREEPSRAAIQVRTPSVGAANGSSPAGHWRRTSWKEWWLVVLKTTPFTRSTQDSASSHADSSQYSETNKGERRMGISQRKPGMSLQGPLTVESLRMCQAPQHSGVTPHET</sequence>
<dbReference type="EMBL" id="AB172433">
    <property type="protein sequence ID" value="BAE89495.1"/>
    <property type="molecule type" value="mRNA"/>
</dbReference>
<dbReference type="Ensembl" id="ENSMFAT00000087723.1">
    <property type="protein sequence ID" value="ENSMFAP00000060326.1"/>
    <property type="gene ID" value="ENSMFAG00000001075.2"/>
</dbReference>
<dbReference type="Bgee" id="ENSMFAG00000001075">
    <property type="expression patterns" value="Expressed in cerebellum and 13 other cell types or tissues"/>
</dbReference>
<gene>
    <name evidence="3" type="primary">ZNF8</name>
</gene>